<proteinExistence type="predicted"/>
<feature type="non-terminal residue" evidence="1">
    <location>
        <position position="1"/>
    </location>
</feature>
<evidence type="ECO:0000313" key="2">
    <source>
        <dbReference type="Proteomes" id="UP000762676"/>
    </source>
</evidence>
<keyword evidence="2" id="KW-1185">Reference proteome</keyword>
<dbReference type="Proteomes" id="UP000762676">
    <property type="component" value="Unassembled WGS sequence"/>
</dbReference>
<gene>
    <name evidence="1" type="ORF">ElyMa_005202500</name>
</gene>
<protein>
    <submittedName>
        <fullName evidence="1">Uncharacterized protein</fullName>
    </submittedName>
</protein>
<comment type="caution">
    <text evidence="1">The sequence shown here is derived from an EMBL/GenBank/DDBJ whole genome shotgun (WGS) entry which is preliminary data.</text>
</comment>
<name>A0AAV4JTI1_9GAST</name>
<dbReference type="AlphaFoldDB" id="A0AAV4JTI1"/>
<reference evidence="1 2" key="1">
    <citation type="journal article" date="2021" name="Elife">
        <title>Chloroplast acquisition without the gene transfer in kleptoplastic sea slugs, Plakobranchus ocellatus.</title>
        <authorList>
            <person name="Maeda T."/>
            <person name="Takahashi S."/>
            <person name="Yoshida T."/>
            <person name="Shimamura S."/>
            <person name="Takaki Y."/>
            <person name="Nagai Y."/>
            <person name="Toyoda A."/>
            <person name="Suzuki Y."/>
            <person name="Arimoto A."/>
            <person name="Ishii H."/>
            <person name="Satoh N."/>
            <person name="Nishiyama T."/>
            <person name="Hasebe M."/>
            <person name="Maruyama T."/>
            <person name="Minagawa J."/>
            <person name="Obokata J."/>
            <person name="Shigenobu S."/>
        </authorList>
    </citation>
    <scope>NUCLEOTIDE SEQUENCE [LARGE SCALE GENOMIC DNA]</scope>
</reference>
<organism evidence="1 2">
    <name type="scientific">Elysia marginata</name>
    <dbReference type="NCBI Taxonomy" id="1093978"/>
    <lineage>
        <taxon>Eukaryota</taxon>
        <taxon>Metazoa</taxon>
        <taxon>Spiralia</taxon>
        <taxon>Lophotrochozoa</taxon>
        <taxon>Mollusca</taxon>
        <taxon>Gastropoda</taxon>
        <taxon>Heterobranchia</taxon>
        <taxon>Euthyneura</taxon>
        <taxon>Panpulmonata</taxon>
        <taxon>Sacoglossa</taxon>
        <taxon>Placobranchoidea</taxon>
        <taxon>Plakobranchidae</taxon>
        <taxon>Elysia</taxon>
    </lineage>
</organism>
<sequence length="51" mass="5279">VCSASGPNQSLMAKPASVNSSTSQCKTQEMADSCISCVQVPEVCHPCLSAY</sequence>
<evidence type="ECO:0000313" key="1">
    <source>
        <dbReference type="EMBL" id="GFS26088.1"/>
    </source>
</evidence>
<dbReference type="EMBL" id="BMAT01010392">
    <property type="protein sequence ID" value="GFS26088.1"/>
    <property type="molecule type" value="Genomic_DNA"/>
</dbReference>
<accession>A0AAV4JTI1</accession>